<dbReference type="GeneID" id="40308582"/>
<feature type="region of interest" description="Disordered" evidence="6">
    <location>
        <begin position="555"/>
        <end position="608"/>
    </location>
</feature>
<evidence type="ECO:0000256" key="6">
    <source>
        <dbReference type="SAM" id="MobiDB-lite"/>
    </source>
</evidence>
<accession>A0A2A9MMU6</accession>
<feature type="compositionally biased region" description="Low complexity" evidence="6">
    <location>
        <begin position="114"/>
        <end position="128"/>
    </location>
</feature>
<feature type="domain" description="PPM-type phosphatase" evidence="7">
    <location>
        <begin position="679"/>
        <end position="948"/>
    </location>
</feature>
<dbReference type="InterPro" id="IPR015655">
    <property type="entry name" value="PP2C"/>
</dbReference>
<evidence type="ECO:0000256" key="2">
    <source>
        <dbReference type="ARBA" id="ARBA00022723"/>
    </source>
</evidence>
<keyword evidence="4 5" id="KW-0904">Protein phosphatase</keyword>
<dbReference type="PROSITE" id="PS51746">
    <property type="entry name" value="PPM_2"/>
    <property type="match status" value="1"/>
</dbReference>
<dbReference type="Gene3D" id="3.60.40.10">
    <property type="entry name" value="PPM-type phosphatase domain"/>
    <property type="match status" value="1"/>
</dbReference>
<dbReference type="PROSITE" id="PS01032">
    <property type="entry name" value="PPM_1"/>
    <property type="match status" value="1"/>
</dbReference>
<dbReference type="VEuPathDB" id="ToxoDB:BESB_036010"/>
<protein>
    <recommendedName>
        <fullName evidence="7">PPM-type phosphatase domain-containing protein</fullName>
    </recommendedName>
</protein>
<dbReference type="GO" id="GO:0004722">
    <property type="term" value="F:protein serine/threonine phosphatase activity"/>
    <property type="evidence" value="ECO:0007669"/>
    <property type="project" value="InterPro"/>
</dbReference>
<dbReference type="CDD" id="cd00143">
    <property type="entry name" value="PP2Cc"/>
    <property type="match status" value="1"/>
</dbReference>
<dbReference type="EMBL" id="NWUJ01000002">
    <property type="protein sequence ID" value="PFH37143.1"/>
    <property type="molecule type" value="Genomic_DNA"/>
</dbReference>
<dbReference type="PANTHER" id="PTHR47992">
    <property type="entry name" value="PROTEIN PHOSPHATASE"/>
    <property type="match status" value="1"/>
</dbReference>
<keyword evidence="2" id="KW-0479">Metal-binding</keyword>
<dbReference type="SUPFAM" id="SSF81606">
    <property type="entry name" value="PP2C-like"/>
    <property type="match status" value="1"/>
</dbReference>
<evidence type="ECO:0000256" key="3">
    <source>
        <dbReference type="ARBA" id="ARBA00022801"/>
    </source>
</evidence>
<dbReference type="GO" id="GO:0016020">
    <property type="term" value="C:membrane"/>
    <property type="evidence" value="ECO:0007669"/>
    <property type="project" value="UniProtKB-SubCell"/>
</dbReference>
<keyword evidence="3 5" id="KW-0378">Hydrolase</keyword>
<evidence type="ECO:0000313" key="9">
    <source>
        <dbReference type="Proteomes" id="UP000224006"/>
    </source>
</evidence>
<comment type="caution">
    <text evidence="8">The sequence shown here is derived from an EMBL/GenBank/DDBJ whole genome shotgun (WGS) entry which is preliminary data.</text>
</comment>
<dbReference type="Proteomes" id="UP000224006">
    <property type="component" value="Chromosome II"/>
</dbReference>
<name>A0A2A9MMU6_BESBE</name>
<feature type="region of interest" description="Disordered" evidence="6">
    <location>
        <begin position="449"/>
        <end position="468"/>
    </location>
</feature>
<comment type="subcellular location">
    <subcellularLocation>
        <location evidence="1">Membrane</location>
        <topology evidence="1">Peripheral membrane protein</topology>
    </subcellularLocation>
</comment>
<feature type="region of interest" description="Disordered" evidence="6">
    <location>
        <begin position="114"/>
        <end position="154"/>
    </location>
</feature>
<reference evidence="8 9" key="1">
    <citation type="submission" date="2017-09" db="EMBL/GenBank/DDBJ databases">
        <title>Genome sequencing of Besnoitia besnoiti strain Bb-Ger1.</title>
        <authorList>
            <person name="Schares G."/>
            <person name="Venepally P."/>
            <person name="Lorenzi H.A."/>
        </authorList>
    </citation>
    <scope>NUCLEOTIDE SEQUENCE [LARGE SCALE GENOMIC DNA]</scope>
    <source>
        <strain evidence="8 9">Bb-Ger1</strain>
    </source>
</reference>
<keyword evidence="9" id="KW-1185">Reference proteome</keyword>
<dbReference type="GO" id="GO:0046872">
    <property type="term" value="F:metal ion binding"/>
    <property type="evidence" value="ECO:0007669"/>
    <property type="project" value="UniProtKB-KW"/>
</dbReference>
<evidence type="ECO:0000256" key="1">
    <source>
        <dbReference type="ARBA" id="ARBA00004170"/>
    </source>
</evidence>
<dbReference type="InterPro" id="IPR001932">
    <property type="entry name" value="PPM-type_phosphatase-like_dom"/>
</dbReference>
<evidence type="ECO:0000256" key="5">
    <source>
        <dbReference type="RuleBase" id="RU003465"/>
    </source>
</evidence>
<dbReference type="OrthoDB" id="10264738at2759"/>
<evidence type="ECO:0000259" key="7">
    <source>
        <dbReference type="PROSITE" id="PS51746"/>
    </source>
</evidence>
<evidence type="ECO:0000256" key="4">
    <source>
        <dbReference type="ARBA" id="ARBA00022912"/>
    </source>
</evidence>
<dbReference type="SMART" id="SM00332">
    <property type="entry name" value="PP2Cc"/>
    <property type="match status" value="1"/>
</dbReference>
<dbReference type="RefSeq" id="XP_029221152.1">
    <property type="nucleotide sequence ID" value="XM_029362187.1"/>
</dbReference>
<feature type="compositionally biased region" description="Acidic residues" evidence="6">
    <location>
        <begin position="135"/>
        <end position="145"/>
    </location>
</feature>
<feature type="region of interest" description="Disordered" evidence="6">
    <location>
        <begin position="396"/>
        <end position="431"/>
    </location>
</feature>
<organism evidence="8 9">
    <name type="scientific">Besnoitia besnoiti</name>
    <name type="common">Apicomplexan protozoan</name>
    <dbReference type="NCBI Taxonomy" id="94643"/>
    <lineage>
        <taxon>Eukaryota</taxon>
        <taxon>Sar</taxon>
        <taxon>Alveolata</taxon>
        <taxon>Apicomplexa</taxon>
        <taxon>Conoidasida</taxon>
        <taxon>Coccidia</taxon>
        <taxon>Eucoccidiorida</taxon>
        <taxon>Eimeriorina</taxon>
        <taxon>Sarcocystidae</taxon>
        <taxon>Besnoitia</taxon>
    </lineage>
</organism>
<evidence type="ECO:0000313" key="8">
    <source>
        <dbReference type="EMBL" id="PFH37143.1"/>
    </source>
</evidence>
<dbReference type="InterPro" id="IPR000222">
    <property type="entry name" value="PP2C_BS"/>
</dbReference>
<feature type="region of interest" description="Disordered" evidence="6">
    <location>
        <begin position="272"/>
        <end position="296"/>
    </location>
</feature>
<gene>
    <name evidence="8" type="ORF">BESB_036010</name>
</gene>
<dbReference type="InterPro" id="IPR036457">
    <property type="entry name" value="PPM-type-like_dom_sf"/>
</dbReference>
<dbReference type="AlphaFoldDB" id="A0A2A9MMU6"/>
<feature type="compositionally biased region" description="Polar residues" evidence="6">
    <location>
        <begin position="272"/>
        <end position="282"/>
    </location>
</feature>
<dbReference type="KEGG" id="bbes:BESB_036010"/>
<comment type="similarity">
    <text evidence="5">Belongs to the PP2C family.</text>
</comment>
<sequence>MPVFRQCPVSGTARRSGKGSLTGGAMKSLWAAAACGVRRLYLPLFPSCVFCVFCALLFSPSSPALPSSRLGALLSSQPSASFTARVGGVLVLLCVAQQEDYVGGHWDSHVSSPARYGAPSSAAASSGEAARESSETSDGEDEEPESVTAPSLLRSESQDHYVALPQDVIARLARVPLRTESNGASVAIGHQPSRDGLAYAPADFGESQGAPWRATALHSQSALPLHSSDGVRGLHFRGAETPLQQSRASSFGFSGGAPSVYFLLPRSNASGTGSVQSAQLSGRASEDERSVEEETPTRGFYRHINRESLGRPFSEKISAQLGDLYPRGGGDYSSAPEFIQKVPGASVPVTAADPHYIYSLSTPASRQREGNPLSAIPEHGASASSPAVLLRYAGDSVPSERPFGTPPPADSPVGFRQESDVAQDGVPRPQYWSPYAGLQRGRENVFVTSEGDQKQAGGEGNLPRAREGGGAVVYGQGPAQGRRHYPQPGLHSLESPSSTALSFLKSLVPGSAFAREVKDTFLRKTEEAKDAYLQLGIESVAAAVSALFSLTPTSRERLDEDGPSSEARDPCVSTAHVPSRARTSSREHACKAKRKRGEGMVNASSDGEDGMAVGARMFAMGIEEGIATGRTALQKLRESSELEDVSTRSYGDGKRRRKLPPYQVQVRKKMVTVDSWYTRSLGATMNGRRKDDEDALLVYSPLAGFPNARLVGLFDGHAGYEISRFCATHATDIFGAMADFSAESFKDACLALDDAALHQPGPVPSSGSTGIILVLEQKWTAGGQIFFHLHAANVGDSRALLLRQDGSFIVLSEDHRPNNPAERKRIESAGGRVERKRNGIWRVDGFLALSRAFGDFMLKQESSLPADAQRVVAVPDVLETIARPGDILLLACDGMFEARGMTWEAVAAILKKSIDETHGDLAQVAYRMLDAAFFRGSRDNISVIIIRFENYKHTVTTVSRFDFDAAGIFHFCDSAEAHEAVEKSVCSCFDFLSPERASSLSAVMDEPSPM</sequence>
<proteinExistence type="inferred from homology"/>
<dbReference type="Pfam" id="PF00481">
    <property type="entry name" value="PP2C"/>
    <property type="match status" value="1"/>
</dbReference>
<dbReference type="STRING" id="94643.A0A2A9MMU6"/>